<proteinExistence type="inferred from homology"/>
<dbReference type="InterPro" id="IPR041627">
    <property type="entry name" value="AAA_lid_6"/>
</dbReference>
<evidence type="ECO:0000313" key="5">
    <source>
        <dbReference type="EMBL" id="ADI01858.1"/>
    </source>
</evidence>
<evidence type="ECO:0000256" key="1">
    <source>
        <dbReference type="ARBA" id="ARBA00010378"/>
    </source>
</evidence>
<dbReference type="InterPro" id="IPR003593">
    <property type="entry name" value="AAA+_ATPase"/>
</dbReference>
<dbReference type="Pfam" id="PF00004">
    <property type="entry name" value="AAA"/>
    <property type="match status" value="1"/>
</dbReference>
<comment type="similarity">
    <text evidence="1">Belongs to the CbxX/CfxQ family.</text>
</comment>
<dbReference type="KEGG" id="slp:Slip_1080"/>
<keyword evidence="3" id="KW-0067">ATP-binding</keyword>
<evidence type="ECO:0000256" key="3">
    <source>
        <dbReference type="ARBA" id="ARBA00022840"/>
    </source>
</evidence>
<reference evidence="6" key="1">
    <citation type="journal article" date="2010" name="Stand. Genomic Sci.">
        <title>Complete genome sequence of Syntrophothermus lipocalidus type strain (TGB-C1T).</title>
        <authorList>
            <consortium name="US DOE Joint Genome Institute (JGI-PGF)"/>
            <person name="Djao O."/>
            <person name="Zhang X."/>
            <person name="Lucas S."/>
            <person name="Lapidus A."/>
            <person name="Glavina Del Rio T."/>
            <person name="Nolan M."/>
            <person name="Tice H."/>
            <person name="Cheng J."/>
            <person name="Han C."/>
            <person name="Tapia R."/>
            <person name="Goodwin L."/>
            <person name="Pitluck S."/>
            <person name="Liolios K."/>
            <person name="Ivanova N."/>
            <person name="Mavromatis K."/>
            <person name="Mikhailova N."/>
            <person name="Ovchinnikova G."/>
            <person name="Pati A."/>
            <person name="Brambilla E."/>
            <person name="Chen A."/>
            <person name="Palaniappan K."/>
            <person name="Land M."/>
            <person name="Hauser L."/>
            <person name="Chang Y."/>
            <person name="Jeffries C."/>
            <person name="Rohde M."/>
            <person name="Sikorski J."/>
            <person name="Spring S."/>
            <person name="Goker M."/>
            <person name="Detter J."/>
            <person name="Woyke T."/>
            <person name="Bristow J."/>
            <person name="Eisen J."/>
            <person name="Markowitz V."/>
            <person name="Hugenholtz P."/>
            <person name="Kyrpides N."/>
            <person name="Klenk H."/>
        </authorList>
    </citation>
    <scope>NUCLEOTIDE SEQUENCE [LARGE SCALE GENOMIC DNA]</scope>
    <source>
        <strain evidence="6">DSM 12680 / TGB-C1</strain>
    </source>
</reference>
<dbReference type="EMBL" id="CP002048">
    <property type="protein sequence ID" value="ADI01858.1"/>
    <property type="molecule type" value="Genomic_DNA"/>
</dbReference>
<dbReference type="GO" id="GO:0005524">
    <property type="term" value="F:ATP binding"/>
    <property type="evidence" value="ECO:0007669"/>
    <property type="project" value="UniProtKB-KW"/>
</dbReference>
<sequence length="299" mass="33993">MEISLRFAQDEKISGARSDQFQVFLPSLSVACRRALAELDSMVGLEEVKKLVRELIVFTVIQKKRLEQNLKAQPMAMHMVMKGNPGTGKTTVARILGKIYRELGTLAKGHLVEVERADLVGEYIGHTAQKTREQIKRAQGGILFIDEAYTLAQGGSRDFGRESIATLVKAMEDHRDELVVILAGYRDEMEFFLKANPGLYSRFPIQVEFPDYSSEELFEIALNMFAERDYLVSSRARWKLKHLLSQFHSSGRVVSGNARFVRNLVEKSIRWQALRLAARPVVSRQELMMVESEDLPDMV</sequence>
<feature type="domain" description="AAA+ ATPase" evidence="4">
    <location>
        <begin position="75"/>
        <end position="211"/>
    </location>
</feature>
<dbReference type="RefSeq" id="WP_013175260.1">
    <property type="nucleotide sequence ID" value="NC_014220.1"/>
</dbReference>
<gene>
    <name evidence="5" type="ordered locus">Slip_1080</name>
</gene>
<dbReference type="AlphaFoldDB" id="D7CMC3"/>
<dbReference type="Proteomes" id="UP000000378">
    <property type="component" value="Chromosome"/>
</dbReference>
<name>D7CMC3_SYNLT</name>
<dbReference type="PRINTS" id="PR00819">
    <property type="entry name" value="CBXCFQXSUPER"/>
</dbReference>
<dbReference type="CDD" id="cd00009">
    <property type="entry name" value="AAA"/>
    <property type="match status" value="1"/>
</dbReference>
<dbReference type="Pfam" id="PF17866">
    <property type="entry name" value="AAA_lid_6"/>
    <property type="match status" value="1"/>
</dbReference>
<evidence type="ECO:0000259" key="4">
    <source>
        <dbReference type="SMART" id="SM00382"/>
    </source>
</evidence>
<dbReference type="PROSITE" id="PS51257">
    <property type="entry name" value="PROKAR_LIPOPROTEIN"/>
    <property type="match status" value="1"/>
</dbReference>
<evidence type="ECO:0000313" key="6">
    <source>
        <dbReference type="Proteomes" id="UP000000378"/>
    </source>
</evidence>
<dbReference type="Gene3D" id="3.40.50.300">
    <property type="entry name" value="P-loop containing nucleotide triphosphate hydrolases"/>
    <property type="match status" value="1"/>
</dbReference>
<dbReference type="InterPro" id="IPR003959">
    <property type="entry name" value="ATPase_AAA_core"/>
</dbReference>
<protein>
    <submittedName>
        <fullName evidence="5">AAA ATPase central domain protein</fullName>
    </submittedName>
</protein>
<dbReference type="InterPro" id="IPR000641">
    <property type="entry name" value="CbxX/CfxQ"/>
</dbReference>
<reference evidence="5 6" key="2">
    <citation type="journal article" date="2010" name="Stand. Genomic Sci.">
        <title>Complete genome sequence of Syntrophothermus lipocalidus type strain (TGB-C1).</title>
        <authorList>
            <person name="Djao O.D."/>
            <person name="Zhang X."/>
            <person name="Lucas S."/>
            <person name="Lapidus A."/>
            <person name="Del Rio T.G."/>
            <person name="Nolan M."/>
            <person name="Tice H."/>
            <person name="Cheng J.F."/>
            <person name="Han C."/>
            <person name="Tapia R."/>
            <person name="Goodwin L."/>
            <person name="Pitluck S."/>
            <person name="Liolios K."/>
            <person name="Ivanova N."/>
            <person name="Mavromatis K."/>
            <person name="Mikhailova N."/>
            <person name="Ovchinnikova G."/>
            <person name="Pati A."/>
            <person name="Brambilla E."/>
            <person name="Chen A."/>
            <person name="Palaniappan K."/>
            <person name="Land M."/>
            <person name="Hauser L."/>
            <person name="Chang Y.J."/>
            <person name="Jeffries C.D."/>
            <person name="Rohde M."/>
            <person name="Sikorski J."/>
            <person name="Spring S."/>
            <person name="Goker M."/>
            <person name="Detter J.C."/>
            <person name="Woyke T."/>
            <person name="Bristow J."/>
            <person name="Eisen J.A."/>
            <person name="Markowitz V."/>
            <person name="Hugenholtz P."/>
            <person name="Kyrpides N.C."/>
            <person name="Klenk H.P."/>
        </authorList>
    </citation>
    <scope>NUCLEOTIDE SEQUENCE [LARGE SCALE GENOMIC DNA]</scope>
    <source>
        <strain evidence="6">DSM 12680 / TGB-C1</strain>
    </source>
</reference>
<keyword evidence="6" id="KW-1185">Reference proteome</keyword>
<dbReference type="SUPFAM" id="SSF52540">
    <property type="entry name" value="P-loop containing nucleoside triphosphate hydrolases"/>
    <property type="match status" value="1"/>
</dbReference>
<dbReference type="STRING" id="643648.Slip_1080"/>
<evidence type="ECO:0000256" key="2">
    <source>
        <dbReference type="ARBA" id="ARBA00022741"/>
    </source>
</evidence>
<dbReference type="PANTHER" id="PTHR43392:SF2">
    <property type="entry name" value="AAA-TYPE ATPASE FAMILY PROTEIN _ ANKYRIN REPEAT FAMILY PROTEIN"/>
    <property type="match status" value="1"/>
</dbReference>
<dbReference type="GO" id="GO:0016887">
    <property type="term" value="F:ATP hydrolysis activity"/>
    <property type="evidence" value="ECO:0007669"/>
    <property type="project" value="InterPro"/>
</dbReference>
<dbReference type="eggNOG" id="COG0464">
    <property type="taxonomic scope" value="Bacteria"/>
</dbReference>
<accession>D7CMC3</accession>
<dbReference type="Gene3D" id="1.10.8.60">
    <property type="match status" value="1"/>
</dbReference>
<organism evidence="5 6">
    <name type="scientific">Syntrophothermus lipocalidus (strain DSM 12680 / TGB-C1)</name>
    <dbReference type="NCBI Taxonomy" id="643648"/>
    <lineage>
        <taxon>Bacteria</taxon>
        <taxon>Bacillati</taxon>
        <taxon>Bacillota</taxon>
        <taxon>Clostridia</taxon>
        <taxon>Eubacteriales</taxon>
        <taxon>Syntrophomonadaceae</taxon>
        <taxon>Syntrophothermus</taxon>
    </lineage>
</organism>
<dbReference type="FunFam" id="3.40.50.300:FF:000216">
    <property type="entry name" value="Type VII secretion ATPase EccA"/>
    <property type="match status" value="1"/>
</dbReference>
<keyword evidence="2" id="KW-0547">Nucleotide-binding</keyword>
<dbReference type="SMART" id="SM00382">
    <property type="entry name" value="AAA"/>
    <property type="match status" value="1"/>
</dbReference>
<dbReference type="PANTHER" id="PTHR43392">
    <property type="entry name" value="AAA-TYPE ATPASE FAMILY PROTEIN / ANKYRIN REPEAT FAMILY PROTEIN"/>
    <property type="match status" value="1"/>
</dbReference>
<dbReference type="HOGENOM" id="CLU_008749_1_0_9"/>
<dbReference type="InterPro" id="IPR027417">
    <property type="entry name" value="P-loop_NTPase"/>
</dbReference>
<dbReference type="InterPro" id="IPR050773">
    <property type="entry name" value="CbxX/CfxQ_RuBisCO_ESX"/>
</dbReference>